<evidence type="ECO:0000313" key="3">
    <source>
        <dbReference type="Proteomes" id="UP001054821"/>
    </source>
</evidence>
<feature type="coiled-coil region" evidence="1">
    <location>
        <begin position="87"/>
        <end position="121"/>
    </location>
</feature>
<dbReference type="Proteomes" id="UP001054821">
    <property type="component" value="Chromosome 6"/>
</dbReference>
<organism evidence="2 3">
    <name type="scientific">Prunus dulcis</name>
    <name type="common">Almond</name>
    <name type="synonym">Amygdalus dulcis</name>
    <dbReference type="NCBI Taxonomy" id="3755"/>
    <lineage>
        <taxon>Eukaryota</taxon>
        <taxon>Viridiplantae</taxon>
        <taxon>Streptophyta</taxon>
        <taxon>Embryophyta</taxon>
        <taxon>Tracheophyta</taxon>
        <taxon>Spermatophyta</taxon>
        <taxon>Magnoliopsida</taxon>
        <taxon>eudicotyledons</taxon>
        <taxon>Gunneridae</taxon>
        <taxon>Pentapetalae</taxon>
        <taxon>rosids</taxon>
        <taxon>fabids</taxon>
        <taxon>Rosales</taxon>
        <taxon>Rosaceae</taxon>
        <taxon>Amygdaloideae</taxon>
        <taxon>Amygdaleae</taxon>
        <taxon>Prunus</taxon>
    </lineage>
</organism>
<dbReference type="EMBL" id="JAJFAZ020000006">
    <property type="protein sequence ID" value="KAI5321221.1"/>
    <property type="molecule type" value="Genomic_DNA"/>
</dbReference>
<sequence length="143" mass="16063">MDLDAQLDKLEKLSSPLGKAKSKAMDEAVDKVKIWQSNELDLDENREDIYQLMKDLDLLHRENMAPKPILELSLGPAKDVLNLHTRYKEAKTATNRLEKHIEELQAQLAGLEEKQNKLGAGLGTKTKATFLVQNMVAASRQAL</sequence>
<name>A0AAD4VB75_PRUDU</name>
<evidence type="ECO:0000256" key="1">
    <source>
        <dbReference type="SAM" id="Coils"/>
    </source>
</evidence>
<evidence type="ECO:0000313" key="2">
    <source>
        <dbReference type="EMBL" id="KAI5321221.1"/>
    </source>
</evidence>
<reference evidence="2 3" key="1">
    <citation type="journal article" date="2022" name="G3 (Bethesda)">
        <title>Whole-genome sequence and methylome profiling of the almond [Prunus dulcis (Mill.) D.A. Webb] cultivar 'Nonpareil'.</title>
        <authorList>
            <person name="D'Amico-Willman K.M."/>
            <person name="Ouma W.Z."/>
            <person name="Meulia T."/>
            <person name="Sideli G.M."/>
            <person name="Gradziel T.M."/>
            <person name="Fresnedo-Ramirez J."/>
        </authorList>
    </citation>
    <scope>NUCLEOTIDE SEQUENCE [LARGE SCALE GENOMIC DNA]</scope>
    <source>
        <strain evidence="2">Clone GOH B32 T37-40</strain>
    </source>
</reference>
<keyword evidence="1" id="KW-0175">Coiled coil</keyword>
<keyword evidence="3" id="KW-1185">Reference proteome</keyword>
<proteinExistence type="predicted"/>
<comment type="caution">
    <text evidence="2">The sequence shown here is derived from an EMBL/GenBank/DDBJ whole genome shotgun (WGS) entry which is preliminary data.</text>
</comment>
<accession>A0AAD4VB75</accession>
<dbReference type="AlphaFoldDB" id="A0AAD4VB75"/>
<protein>
    <submittedName>
        <fullName evidence="2">Uncharacterized protein</fullName>
    </submittedName>
</protein>
<gene>
    <name evidence="2" type="ORF">L3X38_030292</name>
</gene>